<sequence length="396" mass="44038">MGNFQKGIREVAQENRPPGGAGSLKPLIWFLGREGRISLPEAKVEAISPLDVFSGDVAAIRYWKDSGAKAEIALSRLASIAIGKELVGLMLTKQYSSLNSLSAMLHRLNEINDVDKAKRDKIFRTAFNLLLGYEIAKNEIEENYFATLYMRGFFLGLRESFLAKQYAQIVGNPALEKSGDPDDLKDYLTKLFGRKVVIGKLGNVSAAKEFLEALAVAELAGSEAEAGQLAAPAHLWKDRGRDAIPRLQSFLRNGEDKYVDRGSGIPIITGEGLRYLLRNLLFREGDEKFRFGTVDALGMQFIKIDELNDVKKALTDPVFLNSLRIYLGLKALSHEVLSLIAAALGEFDTGLQFSTWRLRVKYGNYLDMSKFVKETHNRGGVFTAGHMEYFAKNKTV</sequence>
<accession>A0A832XJF4</accession>
<organism evidence="1 2">
    <name type="scientific">Candidatus Naiadarchaeum limnaeum</name>
    <dbReference type="NCBI Taxonomy" id="2756139"/>
    <lineage>
        <taxon>Archaea</taxon>
        <taxon>Candidatus Undinarchaeota</taxon>
        <taxon>Candidatus Undinarchaeia</taxon>
        <taxon>Candidatus Naiadarchaeales</taxon>
        <taxon>Candidatus Naiadarchaeaceae</taxon>
        <taxon>Candidatus Naiadarchaeum</taxon>
    </lineage>
</organism>
<keyword evidence="2" id="KW-1185">Reference proteome</keyword>
<reference evidence="1 2" key="1">
    <citation type="journal article" name="Nat. Commun.">
        <title>Undinarchaeota illuminate DPANN phylogeny and the impact of gene transfer on archaeal evolution.</title>
        <authorList>
            <person name="Dombrowski N."/>
            <person name="Williams T.A."/>
            <person name="Sun J."/>
            <person name="Woodcroft B.J."/>
            <person name="Lee J.H."/>
            <person name="Minh B.Q."/>
            <person name="Rinke C."/>
            <person name="Spang A."/>
        </authorList>
    </citation>
    <scope>NUCLEOTIDE SEQUENCE [LARGE SCALE GENOMIC DNA]</scope>
    <source>
        <strain evidence="1">MAG_bin1129</strain>
    </source>
</reference>
<dbReference type="EMBL" id="DVAB01000025">
    <property type="protein sequence ID" value="HIK00517.1"/>
    <property type="molecule type" value="Genomic_DNA"/>
</dbReference>
<proteinExistence type="predicted"/>
<dbReference type="Proteomes" id="UP000646946">
    <property type="component" value="Unassembled WGS sequence"/>
</dbReference>
<evidence type="ECO:0000313" key="1">
    <source>
        <dbReference type="EMBL" id="HIK00517.1"/>
    </source>
</evidence>
<evidence type="ECO:0000313" key="2">
    <source>
        <dbReference type="Proteomes" id="UP000646946"/>
    </source>
</evidence>
<protein>
    <submittedName>
        <fullName evidence="1">Uncharacterized protein</fullName>
    </submittedName>
</protein>
<dbReference type="AlphaFoldDB" id="A0A832XJF4"/>
<comment type="caution">
    <text evidence="1">The sequence shown here is derived from an EMBL/GenBank/DDBJ whole genome shotgun (WGS) entry which is preliminary data.</text>
</comment>
<gene>
    <name evidence="1" type="ORF">H1016_03185</name>
</gene>
<name>A0A832XJF4_9ARCH</name>